<evidence type="ECO:0000313" key="1">
    <source>
        <dbReference type="EMBL" id="KAK8389067.1"/>
    </source>
</evidence>
<dbReference type="AlphaFoldDB" id="A0AAW0TNH1"/>
<evidence type="ECO:0000313" key="2">
    <source>
        <dbReference type="Proteomes" id="UP001487740"/>
    </source>
</evidence>
<comment type="caution">
    <text evidence="1">The sequence shown here is derived from an EMBL/GenBank/DDBJ whole genome shotgun (WGS) entry which is preliminary data.</text>
</comment>
<accession>A0AAW0TNH1</accession>
<protein>
    <submittedName>
        <fullName evidence="1">Uncharacterized protein</fullName>
    </submittedName>
</protein>
<sequence length="173" mass="18884">MLHQVSYVPGHTFCVGEAGSRCRYVPSTRPGANVSSFLITSAPPARPRRPHRRLHRSYTHGLSMRISLSPESSRQPSHLLDRQRVVVPGHFIERVVLWKLARPKAETPISKHTSNVQQTLLSGHAPLQRADMIAVSGNADAPPVAGESTQPRHADAPLTLTAGVGWNYADANP</sequence>
<dbReference type="Proteomes" id="UP001487740">
    <property type="component" value="Unassembled WGS sequence"/>
</dbReference>
<keyword evidence="2" id="KW-1185">Reference proteome</keyword>
<reference evidence="1 2" key="1">
    <citation type="submission" date="2023-03" db="EMBL/GenBank/DDBJ databases">
        <title>High-quality genome of Scylla paramamosain provides insights in environmental adaptation.</title>
        <authorList>
            <person name="Zhang L."/>
        </authorList>
    </citation>
    <scope>NUCLEOTIDE SEQUENCE [LARGE SCALE GENOMIC DNA]</scope>
    <source>
        <strain evidence="1">LZ_2023a</strain>
        <tissue evidence="1">Muscle</tissue>
    </source>
</reference>
<proteinExistence type="predicted"/>
<dbReference type="EMBL" id="JARAKH010000028">
    <property type="protein sequence ID" value="KAK8389067.1"/>
    <property type="molecule type" value="Genomic_DNA"/>
</dbReference>
<organism evidence="1 2">
    <name type="scientific">Scylla paramamosain</name>
    <name type="common">Mud crab</name>
    <dbReference type="NCBI Taxonomy" id="85552"/>
    <lineage>
        <taxon>Eukaryota</taxon>
        <taxon>Metazoa</taxon>
        <taxon>Ecdysozoa</taxon>
        <taxon>Arthropoda</taxon>
        <taxon>Crustacea</taxon>
        <taxon>Multicrustacea</taxon>
        <taxon>Malacostraca</taxon>
        <taxon>Eumalacostraca</taxon>
        <taxon>Eucarida</taxon>
        <taxon>Decapoda</taxon>
        <taxon>Pleocyemata</taxon>
        <taxon>Brachyura</taxon>
        <taxon>Eubrachyura</taxon>
        <taxon>Portunoidea</taxon>
        <taxon>Portunidae</taxon>
        <taxon>Portuninae</taxon>
        <taxon>Scylla</taxon>
    </lineage>
</organism>
<gene>
    <name evidence="1" type="ORF">O3P69_020801</name>
</gene>
<name>A0AAW0TNH1_SCYPA</name>